<evidence type="ECO:0000256" key="1">
    <source>
        <dbReference type="SAM" id="MobiDB-lite"/>
    </source>
</evidence>
<dbReference type="EMBL" id="ASSJ01000017">
    <property type="protein sequence ID" value="ERN42513.1"/>
    <property type="molecule type" value="Genomic_DNA"/>
</dbReference>
<name>U5DDC3_9CHRO</name>
<feature type="region of interest" description="Disordered" evidence="1">
    <location>
        <begin position="216"/>
        <end position="237"/>
    </location>
</feature>
<dbReference type="PATRIC" id="fig|582515.4.peg.928"/>
<organism evidence="3 4">
    <name type="scientific">Rubidibacter lacunae KORDI 51-2</name>
    <dbReference type="NCBI Taxonomy" id="582515"/>
    <lineage>
        <taxon>Bacteria</taxon>
        <taxon>Bacillati</taxon>
        <taxon>Cyanobacteriota</taxon>
        <taxon>Cyanophyceae</taxon>
        <taxon>Oscillatoriophycideae</taxon>
        <taxon>Chroococcales</taxon>
        <taxon>Aphanothecaceae</taxon>
        <taxon>Rubidibacter</taxon>
    </lineage>
</organism>
<evidence type="ECO:0000313" key="3">
    <source>
        <dbReference type="EMBL" id="ERN42513.1"/>
    </source>
</evidence>
<sequence length="237" mass="27420">MLVPLTRAKFEELVPLTATAVQYRHYWGDWTDLLRRLLIAFVTVLILLIVGKVMFEPGGDGALSIFIFVAGLYWLWAPVAQATWRNSEFRRIPYCGFWRGRVMDAFVTEELIGVEETVDEQGNLVIVENRERCINLEVGDESGFSTQLQAPLRREHKLIRRGQDAEMLLLSSRSDLSRIVKHTDVYLPEIPLWVGDYPQLQHLSFEQVSADLAEEFPPRDTRRAARRRRSARNSYAR</sequence>
<keyword evidence="2" id="KW-0472">Membrane</keyword>
<evidence type="ECO:0008006" key="5">
    <source>
        <dbReference type="Google" id="ProtNLM"/>
    </source>
</evidence>
<evidence type="ECO:0000313" key="4">
    <source>
        <dbReference type="Proteomes" id="UP000016960"/>
    </source>
</evidence>
<dbReference type="RefSeq" id="WP_022604956.1">
    <property type="nucleotide sequence ID" value="NZ_ASSJ01000017.1"/>
</dbReference>
<reference evidence="3 4" key="1">
    <citation type="submission" date="2013-05" db="EMBL/GenBank/DDBJ databases">
        <title>Draft genome sequence of Rubidibacter lacunae KORDI 51-2.</title>
        <authorList>
            <person name="Choi D.H."/>
            <person name="Noh J.H."/>
            <person name="Kwon K.-K."/>
            <person name="Lee J.-H."/>
            <person name="Ryu J.-Y."/>
        </authorList>
    </citation>
    <scope>NUCLEOTIDE SEQUENCE [LARGE SCALE GENOMIC DNA]</scope>
    <source>
        <strain evidence="3 4">KORDI 51-2</strain>
    </source>
</reference>
<evidence type="ECO:0000256" key="2">
    <source>
        <dbReference type="SAM" id="Phobius"/>
    </source>
</evidence>
<dbReference type="InParanoid" id="U5DDC3"/>
<feature type="transmembrane region" description="Helical" evidence="2">
    <location>
        <begin position="33"/>
        <end position="55"/>
    </location>
</feature>
<dbReference type="OrthoDB" id="459934at2"/>
<dbReference type="eggNOG" id="ENOG502ZBTP">
    <property type="taxonomic scope" value="Bacteria"/>
</dbReference>
<feature type="transmembrane region" description="Helical" evidence="2">
    <location>
        <begin position="61"/>
        <end position="84"/>
    </location>
</feature>
<dbReference type="STRING" id="582515.KR51_00008310"/>
<dbReference type="AlphaFoldDB" id="U5DDC3"/>
<keyword evidence="2" id="KW-0812">Transmembrane</keyword>
<comment type="caution">
    <text evidence="3">The sequence shown here is derived from an EMBL/GenBank/DDBJ whole genome shotgun (WGS) entry which is preliminary data.</text>
</comment>
<protein>
    <recommendedName>
        <fullName evidence="5">Phosphate ABC transporter permease</fullName>
    </recommendedName>
</protein>
<keyword evidence="2" id="KW-1133">Transmembrane helix</keyword>
<gene>
    <name evidence="3" type="ORF">KR51_00008310</name>
</gene>
<proteinExistence type="predicted"/>
<dbReference type="Proteomes" id="UP000016960">
    <property type="component" value="Unassembled WGS sequence"/>
</dbReference>
<keyword evidence="4" id="KW-1185">Reference proteome</keyword>
<accession>U5DDC3</accession>